<evidence type="ECO:0000313" key="1">
    <source>
        <dbReference type="EMBL" id="MTH61187.1"/>
    </source>
</evidence>
<protein>
    <submittedName>
        <fullName evidence="1">Uncharacterized protein</fullName>
    </submittedName>
</protein>
<evidence type="ECO:0000313" key="2">
    <source>
        <dbReference type="Proteomes" id="UP000449846"/>
    </source>
</evidence>
<accession>A0A844HS76</accession>
<reference evidence="1 2" key="1">
    <citation type="submission" date="2019-11" db="EMBL/GenBank/DDBJ databases">
        <authorList>
            <person name="Dong K."/>
        </authorList>
    </citation>
    <scope>NUCLEOTIDE SEQUENCE [LARGE SCALE GENOMIC DNA]</scope>
    <source>
        <strain evidence="1 2">NBRC 112902</strain>
    </source>
</reference>
<dbReference type="Proteomes" id="UP000449846">
    <property type="component" value="Unassembled WGS sequence"/>
</dbReference>
<keyword evidence="2" id="KW-1185">Reference proteome</keyword>
<proteinExistence type="predicted"/>
<dbReference type="EMBL" id="WMIG01000013">
    <property type="protein sequence ID" value="MTH61187.1"/>
    <property type="molecule type" value="Genomic_DNA"/>
</dbReference>
<organism evidence="1 2">
    <name type="scientific">Paracoccus litorisediminis</name>
    <dbReference type="NCBI Taxonomy" id="2006130"/>
    <lineage>
        <taxon>Bacteria</taxon>
        <taxon>Pseudomonadati</taxon>
        <taxon>Pseudomonadota</taxon>
        <taxon>Alphaproteobacteria</taxon>
        <taxon>Rhodobacterales</taxon>
        <taxon>Paracoccaceae</taxon>
        <taxon>Paracoccus</taxon>
    </lineage>
</organism>
<sequence length="66" mass="7054">MLDTPQAIYGWCERGSALSQLDLQRLEDANQSKQVGPGGNIAVIVIRIEKAGFPVSADEQKGSKAP</sequence>
<gene>
    <name evidence="1" type="ORF">GL300_18410</name>
</gene>
<dbReference type="AlphaFoldDB" id="A0A844HS76"/>
<comment type="caution">
    <text evidence="1">The sequence shown here is derived from an EMBL/GenBank/DDBJ whole genome shotgun (WGS) entry which is preliminary data.</text>
</comment>
<name>A0A844HS76_9RHOB</name>